<dbReference type="InterPro" id="IPR001810">
    <property type="entry name" value="F-box_dom"/>
</dbReference>
<feature type="region of interest" description="Disordered" evidence="1">
    <location>
        <begin position="1"/>
        <end position="26"/>
    </location>
</feature>
<dbReference type="EMBL" id="BPQB01000013">
    <property type="protein sequence ID" value="GJE89521.1"/>
    <property type="molecule type" value="Genomic_DNA"/>
</dbReference>
<feature type="compositionally biased region" description="Basic and acidic residues" evidence="1">
    <location>
        <begin position="319"/>
        <end position="337"/>
    </location>
</feature>
<dbReference type="AlphaFoldDB" id="A0A9P3G785"/>
<reference evidence="3 4" key="1">
    <citation type="submission" date="2021-08" db="EMBL/GenBank/DDBJ databases">
        <title>Draft Genome Sequence of Phanerochaete sordida strain YK-624.</title>
        <authorList>
            <person name="Mori T."/>
            <person name="Dohra H."/>
            <person name="Suzuki T."/>
            <person name="Kawagishi H."/>
            <person name="Hirai H."/>
        </authorList>
    </citation>
    <scope>NUCLEOTIDE SEQUENCE [LARGE SCALE GENOMIC DNA]</scope>
    <source>
        <strain evidence="3 4">YK-624</strain>
    </source>
</reference>
<dbReference type="OrthoDB" id="3226064at2759"/>
<evidence type="ECO:0000313" key="4">
    <source>
        <dbReference type="Proteomes" id="UP000703269"/>
    </source>
</evidence>
<feature type="domain" description="F-box" evidence="2">
    <location>
        <begin position="37"/>
        <end position="87"/>
    </location>
</feature>
<evidence type="ECO:0000256" key="1">
    <source>
        <dbReference type="SAM" id="MobiDB-lite"/>
    </source>
</evidence>
<proteinExistence type="predicted"/>
<evidence type="ECO:0000259" key="2">
    <source>
        <dbReference type="Pfam" id="PF12937"/>
    </source>
</evidence>
<dbReference type="SUPFAM" id="SSF81383">
    <property type="entry name" value="F-box domain"/>
    <property type="match status" value="1"/>
</dbReference>
<keyword evidence="4" id="KW-1185">Reference proteome</keyword>
<protein>
    <recommendedName>
        <fullName evidence="2">F-box domain-containing protein</fullName>
    </recommendedName>
</protein>
<gene>
    <name evidence="3" type="ORF">PsYK624_056230</name>
</gene>
<organism evidence="3 4">
    <name type="scientific">Phanerochaete sordida</name>
    <dbReference type="NCBI Taxonomy" id="48140"/>
    <lineage>
        <taxon>Eukaryota</taxon>
        <taxon>Fungi</taxon>
        <taxon>Dikarya</taxon>
        <taxon>Basidiomycota</taxon>
        <taxon>Agaricomycotina</taxon>
        <taxon>Agaricomycetes</taxon>
        <taxon>Polyporales</taxon>
        <taxon>Phanerochaetaceae</taxon>
        <taxon>Phanerochaete</taxon>
    </lineage>
</organism>
<dbReference type="InterPro" id="IPR036047">
    <property type="entry name" value="F-box-like_dom_sf"/>
</dbReference>
<comment type="caution">
    <text evidence="3">The sequence shown here is derived from an EMBL/GenBank/DDBJ whole genome shotgun (WGS) entry which is preliminary data.</text>
</comment>
<dbReference type="Proteomes" id="UP000703269">
    <property type="component" value="Unassembled WGS sequence"/>
</dbReference>
<feature type="region of interest" description="Disordered" evidence="1">
    <location>
        <begin position="512"/>
        <end position="547"/>
    </location>
</feature>
<feature type="compositionally biased region" description="Acidic residues" evidence="1">
    <location>
        <begin position="396"/>
        <end position="405"/>
    </location>
</feature>
<feature type="compositionally biased region" description="Basic and acidic residues" evidence="1">
    <location>
        <begin position="514"/>
        <end position="525"/>
    </location>
</feature>
<sequence length="730" mass="79858">MSPRQRLKRGSPSLGEGGTVDPPPVSQAHAASAGLLGLPPELLEDILVLLAESGSPTTIAVLARTCQALRRLIYSPQDKFLWRRIFLTTFDDPRSIQPDCNFNWASEYQARVKASLCMEHHHGSLETVNVERRNSLRSTTKAATAASIASAGFRTRRRSSHSTVFETATGCNNYTITLQTLLSILDSSLPITEPLREAQKQPWENPNLIALTLREASFRAPPFPPHLQTTLPEVSDAVSIAATDGKSDADSAELPPIVRPSKNLAYLKQLLGAGIVPDVVSYLSTSTTSERGAPWQATPEARALNRLVATLGVSVLLEPPRRDASRGRPRDEADTLHRSAVCAPSPENAACTALAERIRHAAQKKVYDMAYLSRRRAWGPFLKVRAGGDPDAMSVDSEDEDEDDGEYRHVPNDTPSDSEAEGSSSESEDGDYAPPQAARPRTPKPLPDASELHADWEHLAAIRVVVQAKLEEKLKRLQTDLGDWFDPGQVEEILKTLFGWENVRACVWSGTPAKRKDDESSKAKAESNTGDVPKSGESSQTPLLKTPSEPVAEWDWAGVEGVWRRCVCWLDYHDLILNNHGGFDTRGLDEATITVPLALRVTGFSPSSVPGYKDFPTIHFDNRRFPTIHVEGTMGGADWMSNGGEEADVRRVRGTVRVCADGSVWWSMLSSIQGSPNDWEWSSEGVQIGAALGPGGPIGVRSGCGILGMWTGWEHEVEDPIGAWWQWKVA</sequence>
<accession>A0A9P3G785</accession>
<name>A0A9P3G785_9APHY</name>
<dbReference type="Pfam" id="PF12937">
    <property type="entry name" value="F-box-like"/>
    <property type="match status" value="1"/>
</dbReference>
<feature type="region of interest" description="Disordered" evidence="1">
    <location>
        <begin position="319"/>
        <end position="341"/>
    </location>
</feature>
<evidence type="ECO:0000313" key="3">
    <source>
        <dbReference type="EMBL" id="GJE89521.1"/>
    </source>
</evidence>
<feature type="compositionally biased region" description="Polar residues" evidence="1">
    <location>
        <begin position="526"/>
        <end position="543"/>
    </location>
</feature>
<feature type="region of interest" description="Disordered" evidence="1">
    <location>
        <begin position="383"/>
        <end position="449"/>
    </location>
</feature>
<feature type="compositionally biased region" description="Acidic residues" evidence="1">
    <location>
        <begin position="416"/>
        <end position="431"/>
    </location>
</feature>